<dbReference type="EMBL" id="VUKA01000005">
    <property type="protein sequence ID" value="KAA2212845.1"/>
    <property type="molecule type" value="Genomic_DNA"/>
</dbReference>
<evidence type="ECO:0000259" key="4">
    <source>
        <dbReference type="PROSITE" id="PS01124"/>
    </source>
</evidence>
<dbReference type="Pfam" id="PF12833">
    <property type="entry name" value="HTH_18"/>
    <property type="match status" value="1"/>
</dbReference>
<keyword evidence="6" id="KW-1185">Reference proteome</keyword>
<evidence type="ECO:0000313" key="5">
    <source>
        <dbReference type="EMBL" id="KAA2212845.1"/>
    </source>
</evidence>
<dbReference type="PANTHER" id="PTHR46796:SF12">
    <property type="entry name" value="HTH-TYPE DNA-BINDING TRANSCRIPTIONAL ACTIVATOR EUTR"/>
    <property type="match status" value="1"/>
</dbReference>
<dbReference type="InterPro" id="IPR009057">
    <property type="entry name" value="Homeodomain-like_sf"/>
</dbReference>
<name>A0A5B2TFS1_9PROT</name>
<dbReference type="Proteomes" id="UP000322110">
    <property type="component" value="Unassembled WGS sequence"/>
</dbReference>
<feature type="domain" description="HTH araC/xylS-type" evidence="4">
    <location>
        <begin position="221"/>
        <end position="322"/>
    </location>
</feature>
<evidence type="ECO:0000256" key="3">
    <source>
        <dbReference type="ARBA" id="ARBA00023163"/>
    </source>
</evidence>
<keyword evidence="1" id="KW-0805">Transcription regulation</keyword>
<protein>
    <submittedName>
        <fullName evidence="5">Helix-turn-helix domain-containing protein</fullName>
    </submittedName>
</protein>
<dbReference type="SUPFAM" id="SSF46689">
    <property type="entry name" value="Homeodomain-like"/>
    <property type="match status" value="1"/>
</dbReference>
<organism evidence="5 6">
    <name type="scientific">Teichococcus oryzae</name>
    <dbReference type="NCBI Taxonomy" id="1608942"/>
    <lineage>
        <taxon>Bacteria</taxon>
        <taxon>Pseudomonadati</taxon>
        <taxon>Pseudomonadota</taxon>
        <taxon>Alphaproteobacteria</taxon>
        <taxon>Acetobacterales</taxon>
        <taxon>Roseomonadaceae</taxon>
        <taxon>Roseomonas</taxon>
    </lineage>
</organism>
<gene>
    <name evidence="5" type="ORF">F0Q34_11975</name>
</gene>
<dbReference type="InterPro" id="IPR050204">
    <property type="entry name" value="AraC_XylS_family_regulators"/>
</dbReference>
<evidence type="ECO:0000256" key="2">
    <source>
        <dbReference type="ARBA" id="ARBA00023125"/>
    </source>
</evidence>
<proteinExistence type="predicted"/>
<dbReference type="PANTHER" id="PTHR46796">
    <property type="entry name" value="HTH-TYPE TRANSCRIPTIONAL ACTIVATOR RHAS-RELATED"/>
    <property type="match status" value="1"/>
</dbReference>
<dbReference type="SMART" id="SM00342">
    <property type="entry name" value="HTH_ARAC"/>
    <property type="match status" value="1"/>
</dbReference>
<evidence type="ECO:0000256" key="1">
    <source>
        <dbReference type="ARBA" id="ARBA00023015"/>
    </source>
</evidence>
<keyword evidence="2" id="KW-0238">DNA-binding</keyword>
<accession>A0A5B2TFS1</accession>
<dbReference type="AlphaFoldDB" id="A0A5B2TFS1"/>
<dbReference type="GO" id="GO:0043565">
    <property type="term" value="F:sequence-specific DNA binding"/>
    <property type="evidence" value="ECO:0007669"/>
    <property type="project" value="InterPro"/>
</dbReference>
<dbReference type="Gene3D" id="1.10.10.60">
    <property type="entry name" value="Homeodomain-like"/>
    <property type="match status" value="1"/>
</dbReference>
<sequence>MPRSDTMPHEGVELSRFREPEELVRAIPGVVFQATPLRADPFDVSLTTIGLGDMSLQTGRATPHLAFARAVPGTGVLQLPLENADTLLLNGQPARPRTLGLYGGGAELIRSNPRDSSHAVLVLPMDKAEVLLCPGSASPLLHPGAQALLEASAQAWDQAVGIVRSAAATAARAPRTFDAEPPREALRDALLQAMRDLLTGARDAGPSGDRYRPRAWRRIVVGADEYLRANMARPVYTEELCAALGTSASSLAEAYRATFGLSPHRFLKLRRLVMVRSMLRSQEGPAPLVKSVALSHGFWHLSQFAIDYRALYGEMPSETLARARGTATPGGLG</sequence>
<dbReference type="GO" id="GO:0003700">
    <property type="term" value="F:DNA-binding transcription factor activity"/>
    <property type="evidence" value="ECO:0007669"/>
    <property type="project" value="InterPro"/>
</dbReference>
<keyword evidence="3" id="KW-0804">Transcription</keyword>
<evidence type="ECO:0000313" key="6">
    <source>
        <dbReference type="Proteomes" id="UP000322110"/>
    </source>
</evidence>
<comment type="caution">
    <text evidence="5">The sequence shown here is derived from an EMBL/GenBank/DDBJ whole genome shotgun (WGS) entry which is preliminary data.</text>
</comment>
<dbReference type="PROSITE" id="PS01124">
    <property type="entry name" value="HTH_ARAC_FAMILY_2"/>
    <property type="match status" value="1"/>
</dbReference>
<dbReference type="InterPro" id="IPR018060">
    <property type="entry name" value="HTH_AraC"/>
</dbReference>
<reference evidence="5 6" key="1">
    <citation type="journal article" date="2015" name="Int. J. Syst. Evol. Microbiol.">
        <title>Roseomonas oryzae sp. nov., isolated from paddy rhizosphere soil.</title>
        <authorList>
            <person name="Ramaprasad E.V."/>
            <person name="Sasikala Ch."/>
            <person name="Ramana Ch.V."/>
        </authorList>
    </citation>
    <scope>NUCLEOTIDE SEQUENCE [LARGE SCALE GENOMIC DNA]</scope>
    <source>
        <strain evidence="5 6">KCTC 42542</strain>
    </source>
</reference>